<dbReference type="InterPro" id="IPR001680">
    <property type="entry name" value="WD40_rpt"/>
</dbReference>
<dbReference type="STRING" id="341454.A0A4S2MYC5"/>
<dbReference type="PROSITE" id="PS50896">
    <property type="entry name" value="LISH"/>
    <property type="match status" value="1"/>
</dbReference>
<gene>
    <name evidence="3" type="ORF">EX30DRAFT_363672</name>
</gene>
<dbReference type="SMART" id="SM00320">
    <property type="entry name" value="WD40"/>
    <property type="match status" value="4"/>
</dbReference>
<accession>A0A4S2MYC5</accession>
<keyword evidence="1" id="KW-0853">WD repeat</keyword>
<evidence type="ECO:0000313" key="3">
    <source>
        <dbReference type="EMBL" id="TGZ81677.1"/>
    </source>
</evidence>
<dbReference type="AlphaFoldDB" id="A0A4S2MYC5"/>
<dbReference type="PROSITE" id="PS00678">
    <property type="entry name" value="WD_REPEATS_1"/>
    <property type="match status" value="1"/>
</dbReference>
<dbReference type="Gene3D" id="2.130.10.10">
    <property type="entry name" value="YVTN repeat-like/Quinoprotein amine dehydrogenase"/>
    <property type="match status" value="2"/>
</dbReference>
<dbReference type="InParanoid" id="A0A4S2MYC5"/>
<dbReference type="InterPro" id="IPR019775">
    <property type="entry name" value="WD40_repeat_CS"/>
</dbReference>
<dbReference type="SUPFAM" id="SSF50978">
    <property type="entry name" value="WD40 repeat-like"/>
    <property type="match status" value="1"/>
</dbReference>
<proteinExistence type="predicted"/>
<dbReference type="InterPro" id="IPR006594">
    <property type="entry name" value="LisH"/>
</dbReference>
<sequence>MPAPDSPTILVARFLKSNSFNKTLAVFLEETGLEASQIDPKDPENALTIEDVLDEKRLFDLTLKFEKTGALDEELNGWIEPHPSVPIIIQHPEIPPANVLFVTVATLAVSGADCQPTPTLIATTADRNLHLFSTTPPYRHLYSALHDSPILSVAVIPTTTHLIASSMTGHLTMFSASTLKPVSTIKPHHKYTIRVICQFGYIASASYDKSICIHELMPSDGNGIVEPGFGALVGKLELSTRPEAIVLTKIPNLAGDEPVLVFSREGSTNLYIHHLNSTMDLITTHNLSPHENTWSTFHAMSLALHPTVPGLIAVGTNHVPHMKLLIVDLTKIPNNGDEAGTELAVFTGAPQSAYSTAVVAWRPDGGAVWVNADDGVVRGVERVTGKIQVRLEVGPGQKIRTLFAGTISDECGSQREVLVTGGFDKRLRIWEVGSTDSHS</sequence>
<dbReference type="InterPro" id="IPR036322">
    <property type="entry name" value="WD40_repeat_dom_sf"/>
</dbReference>
<reference evidence="3 4" key="1">
    <citation type="submission" date="2019-04" db="EMBL/GenBank/DDBJ databases">
        <title>Comparative genomics and transcriptomics to analyze fruiting body development in filamentous ascomycetes.</title>
        <authorList>
            <consortium name="DOE Joint Genome Institute"/>
            <person name="Lutkenhaus R."/>
            <person name="Traeger S."/>
            <person name="Breuer J."/>
            <person name="Kuo A."/>
            <person name="Lipzen A."/>
            <person name="Pangilinan J."/>
            <person name="Dilworth D."/>
            <person name="Sandor L."/>
            <person name="Poggeler S."/>
            <person name="Barry K."/>
            <person name="Grigoriev I.V."/>
            <person name="Nowrousian M."/>
        </authorList>
    </citation>
    <scope>NUCLEOTIDE SEQUENCE [LARGE SCALE GENOMIC DNA]</scope>
    <source>
        <strain evidence="3 4">CBS 389.68</strain>
    </source>
</reference>
<dbReference type="Proteomes" id="UP000298138">
    <property type="component" value="Unassembled WGS sequence"/>
</dbReference>
<dbReference type="EMBL" id="ML220118">
    <property type="protein sequence ID" value="TGZ81677.1"/>
    <property type="molecule type" value="Genomic_DNA"/>
</dbReference>
<dbReference type="InterPro" id="IPR015943">
    <property type="entry name" value="WD40/YVTN_repeat-like_dom_sf"/>
</dbReference>
<dbReference type="OrthoDB" id="1932312at2759"/>
<keyword evidence="4" id="KW-1185">Reference proteome</keyword>
<evidence type="ECO:0000256" key="1">
    <source>
        <dbReference type="ARBA" id="ARBA00022574"/>
    </source>
</evidence>
<evidence type="ECO:0000256" key="2">
    <source>
        <dbReference type="ARBA" id="ARBA00022737"/>
    </source>
</evidence>
<organism evidence="3 4">
    <name type="scientific">Ascodesmis nigricans</name>
    <dbReference type="NCBI Taxonomy" id="341454"/>
    <lineage>
        <taxon>Eukaryota</taxon>
        <taxon>Fungi</taxon>
        <taxon>Dikarya</taxon>
        <taxon>Ascomycota</taxon>
        <taxon>Pezizomycotina</taxon>
        <taxon>Pezizomycetes</taxon>
        <taxon>Pezizales</taxon>
        <taxon>Ascodesmidaceae</taxon>
        <taxon>Ascodesmis</taxon>
    </lineage>
</organism>
<name>A0A4S2MYC5_9PEZI</name>
<evidence type="ECO:0000313" key="4">
    <source>
        <dbReference type="Proteomes" id="UP000298138"/>
    </source>
</evidence>
<protein>
    <submittedName>
        <fullName evidence="3">WD40 repeat-like protein</fullName>
    </submittedName>
</protein>
<keyword evidence="2" id="KW-0677">Repeat</keyword>